<dbReference type="PROSITE" id="PS50309">
    <property type="entry name" value="DC"/>
    <property type="match status" value="3"/>
</dbReference>
<dbReference type="EMBL" id="MCOG01000160">
    <property type="protein sequence ID" value="ORY33319.1"/>
    <property type="molecule type" value="Genomic_DNA"/>
</dbReference>
<dbReference type="OrthoDB" id="1738954at2759"/>
<reference evidence="4 5" key="1">
    <citation type="submission" date="2016-08" db="EMBL/GenBank/DDBJ databases">
        <title>A Parts List for Fungal Cellulosomes Revealed by Comparative Genomics.</title>
        <authorList>
            <consortium name="DOE Joint Genome Institute"/>
            <person name="Haitjema C.H."/>
            <person name="Gilmore S.P."/>
            <person name="Henske J.K."/>
            <person name="Solomon K.V."/>
            <person name="De Groot R."/>
            <person name="Kuo A."/>
            <person name="Mondo S.J."/>
            <person name="Salamov A.A."/>
            <person name="Labutti K."/>
            <person name="Zhao Z."/>
            <person name="Chiniquy J."/>
            <person name="Barry K."/>
            <person name="Brewer H.M."/>
            <person name="Purvine S.O."/>
            <person name="Wright A.T."/>
            <person name="Boxma B."/>
            <person name="Van Alen T."/>
            <person name="Hackstein J.H."/>
            <person name="Baker S.E."/>
            <person name="Grigoriev I.V."/>
            <person name="O'Malley M.A."/>
        </authorList>
    </citation>
    <scope>NUCLEOTIDE SEQUENCE [LARGE SCALE GENOMIC DNA]</scope>
    <source>
        <strain evidence="4 5">G1</strain>
    </source>
</reference>
<evidence type="ECO:0000313" key="5">
    <source>
        <dbReference type="Proteomes" id="UP000193920"/>
    </source>
</evidence>
<dbReference type="GO" id="GO:0005815">
    <property type="term" value="C:microtubule organizing center"/>
    <property type="evidence" value="ECO:0007669"/>
    <property type="project" value="TreeGrafter"/>
</dbReference>
<proteinExistence type="predicted"/>
<sequence>MENQVNPSGSSGSVGKNQEKVCEYMFPLSSKDLNSRKLCKTRGGGAGMVEGNNSYDIDRNELTTGSRVNNKSYTDTGGVYIYVFRNNDQFFLGKKMLVTEKIYRNWEQFIIAVIKNLELVKSSCRIFELNTGKEVTDCSDLIDGEKYIVACKNEKLNLNINYRTLKENKEYQLQKGMEEQKKHMIMNEKYRKKKNNWIYRKEKQRLNVLENKREVIENKERGVEDFSKKRELLRKFKLERINQEEKRIRYKQKTRENGNYVINRSLVTVQPEKVFDRESKGYRIYLHKNGDYISTGTRFVLNYNNSSSLLAMILSIRETLPTEFWFARRIFDVSTFKRIQKIEEIEDEKHYIITGKEILRKDQPYKTEEDEAVKFDPLIIHVYPNGDGLSIPTNIRVTPQKFPTMEKLIRYIDGNMHLITGCIKILYNMSGKKVTSVEQLENEQEYVAASYNEPFYNIKYNVNSFKRYKKHDRSKSYAPRSRMNEEYNGDNIENINNNGERSRSVCKNNDSRIRSRSVAESKDTRIKNHSRSASDYKNVNKTDPGSLRKVKTAAENTLGYGLRDDDLKSCLAKNKSKEKSNVVINSNPNILNENEPRRKLADYRLSSPKGYTRIENQAEDDEIKQFTSESGTTNHNLTMPRKY</sequence>
<gene>
    <name evidence="4" type="ORF">LY90DRAFT_673402</name>
</gene>
<dbReference type="GO" id="GO:0005874">
    <property type="term" value="C:microtubule"/>
    <property type="evidence" value="ECO:0007669"/>
    <property type="project" value="TreeGrafter"/>
</dbReference>
<evidence type="ECO:0000313" key="4">
    <source>
        <dbReference type="EMBL" id="ORY33319.1"/>
    </source>
</evidence>
<evidence type="ECO:0000259" key="3">
    <source>
        <dbReference type="PROSITE" id="PS50309"/>
    </source>
</evidence>
<dbReference type="STRING" id="1754190.A0A1Y2BEQ4"/>
<dbReference type="AlphaFoldDB" id="A0A1Y2BEQ4"/>
<comment type="caution">
    <text evidence="4">The sequence shown here is derived from an EMBL/GenBank/DDBJ whole genome shotgun (WGS) entry which is preliminary data.</text>
</comment>
<accession>A0A1Y2BEQ4</accession>
<keyword evidence="1" id="KW-0175">Coiled coil</keyword>
<feature type="domain" description="Doublecortin" evidence="3">
    <location>
        <begin position="79"/>
        <end position="161"/>
    </location>
</feature>
<dbReference type="PANTHER" id="PTHR23004:SF11">
    <property type="entry name" value="PROTEIN RPI-1"/>
    <property type="match status" value="1"/>
</dbReference>
<feature type="compositionally biased region" description="Low complexity" evidence="2">
    <location>
        <begin position="489"/>
        <end position="499"/>
    </location>
</feature>
<dbReference type="Pfam" id="PF03607">
    <property type="entry name" value="DCX"/>
    <property type="match status" value="2"/>
</dbReference>
<evidence type="ECO:0000256" key="1">
    <source>
        <dbReference type="SAM" id="Coils"/>
    </source>
</evidence>
<dbReference type="Proteomes" id="UP000193920">
    <property type="component" value="Unassembled WGS sequence"/>
</dbReference>
<dbReference type="PANTHER" id="PTHR23004">
    <property type="entry name" value="DOUBLECORTIN DOMAIN CONTAINING 2"/>
    <property type="match status" value="1"/>
</dbReference>
<dbReference type="GO" id="GO:0035556">
    <property type="term" value="P:intracellular signal transduction"/>
    <property type="evidence" value="ECO:0007669"/>
    <property type="project" value="InterPro"/>
</dbReference>
<name>A0A1Y2BEQ4_9FUNG</name>
<feature type="compositionally biased region" description="Basic and acidic residues" evidence="2">
    <location>
        <begin position="509"/>
        <end position="540"/>
    </location>
</feature>
<dbReference type="InterPro" id="IPR003533">
    <property type="entry name" value="Doublecortin_dom"/>
</dbReference>
<feature type="domain" description="Doublecortin" evidence="3">
    <location>
        <begin position="282"/>
        <end position="361"/>
    </location>
</feature>
<evidence type="ECO:0000256" key="2">
    <source>
        <dbReference type="SAM" id="MobiDB-lite"/>
    </source>
</evidence>
<feature type="domain" description="Doublecortin" evidence="3">
    <location>
        <begin position="378"/>
        <end position="461"/>
    </location>
</feature>
<organism evidence="4 5">
    <name type="scientific">Neocallimastix californiae</name>
    <dbReference type="NCBI Taxonomy" id="1754190"/>
    <lineage>
        <taxon>Eukaryota</taxon>
        <taxon>Fungi</taxon>
        <taxon>Fungi incertae sedis</taxon>
        <taxon>Chytridiomycota</taxon>
        <taxon>Chytridiomycota incertae sedis</taxon>
        <taxon>Neocallimastigomycetes</taxon>
        <taxon>Neocallimastigales</taxon>
        <taxon>Neocallimastigaceae</taxon>
        <taxon>Neocallimastix</taxon>
    </lineage>
</organism>
<feature type="coiled-coil region" evidence="1">
    <location>
        <begin position="199"/>
        <end position="229"/>
    </location>
</feature>
<dbReference type="Gene3D" id="3.10.20.230">
    <property type="entry name" value="Doublecortin domain"/>
    <property type="match status" value="3"/>
</dbReference>
<feature type="region of interest" description="Disordered" evidence="2">
    <location>
        <begin position="469"/>
        <end position="548"/>
    </location>
</feature>
<keyword evidence="5" id="KW-1185">Reference proteome</keyword>
<dbReference type="SMART" id="SM00537">
    <property type="entry name" value="DCX"/>
    <property type="match status" value="3"/>
</dbReference>
<dbReference type="SUPFAM" id="SSF89837">
    <property type="entry name" value="Doublecortin (DC)"/>
    <property type="match status" value="3"/>
</dbReference>
<dbReference type="InterPro" id="IPR036572">
    <property type="entry name" value="Doublecortin_dom_sf"/>
</dbReference>
<protein>
    <recommendedName>
        <fullName evidence="3">Doublecortin domain-containing protein</fullName>
    </recommendedName>
</protein>